<dbReference type="SMART" id="SM00312">
    <property type="entry name" value="PX"/>
    <property type="match status" value="1"/>
</dbReference>
<evidence type="ECO:0000256" key="2">
    <source>
        <dbReference type="ARBA" id="ARBA00010883"/>
    </source>
</evidence>
<dbReference type="Proteomes" id="UP001497600">
    <property type="component" value="Chromosome C"/>
</dbReference>
<evidence type="ECO:0000256" key="7">
    <source>
        <dbReference type="ARBA" id="ARBA00023136"/>
    </source>
</evidence>
<organism evidence="10 11">
    <name type="scientific">[Candida] anglica</name>
    <dbReference type="NCBI Taxonomy" id="148631"/>
    <lineage>
        <taxon>Eukaryota</taxon>
        <taxon>Fungi</taxon>
        <taxon>Dikarya</taxon>
        <taxon>Ascomycota</taxon>
        <taxon>Saccharomycotina</taxon>
        <taxon>Pichiomycetes</taxon>
        <taxon>Debaryomycetaceae</taxon>
        <taxon>Kurtzmaniella</taxon>
    </lineage>
</organism>
<evidence type="ECO:0000256" key="6">
    <source>
        <dbReference type="ARBA" id="ARBA00023121"/>
    </source>
</evidence>
<dbReference type="InterPro" id="IPR044106">
    <property type="entry name" value="PX_Snx41/Atg20"/>
</dbReference>
<feature type="compositionally biased region" description="Polar residues" evidence="8">
    <location>
        <begin position="17"/>
        <end position="26"/>
    </location>
</feature>
<dbReference type="PANTHER" id="PTHR46979:SF2">
    <property type="entry name" value="SORTING NEXIN-41"/>
    <property type="match status" value="1"/>
</dbReference>
<evidence type="ECO:0000256" key="3">
    <source>
        <dbReference type="ARBA" id="ARBA00022448"/>
    </source>
</evidence>
<protein>
    <submittedName>
        <fullName evidence="10">Sorting nexin-41</fullName>
    </submittedName>
</protein>
<dbReference type="PANTHER" id="PTHR46979">
    <property type="entry name" value="SORTING NEXIN-41"/>
    <property type="match status" value="1"/>
</dbReference>
<comment type="subcellular location">
    <subcellularLocation>
        <location evidence="1">Endosome membrane</location>
        <topology evidence="1">Peripheral membrane protein</topology>
    </subcellularLocation>
</comment>
<keyword evidence="3" id="KW-0813">Transport</keyword>
<keyword evidence="7" id="KW-0472">Membrane</keyword>
<gene>
    <name evidence="10" type="primary">SNX41</name>
    <name evidence="10" type="ORF">CAAN4_C11870</name>
</gene>
<reference evidence="10 11" key="1">
    <citation type="submission" date="2024-01" db="EMBL/GenBank/DDBJ databases">
        <authorList>
            <consortium name="Genoscope - CEA"/>
            <person name="William W."/>
        </authorList>
    </citation>
    <scope>NUCLEOTIDE SEQUENCE [LARGE SCALE GENOMIC DNA]</scope>
    <source>
        <strain evidence="10 11">29B2s-10</strain>
    </source>
</reference>
<feature type="region of interest" description="Disordered" evidence="8">
    <location>
        <begin position="1"/>
        <end position="26"/>
    </location>
</feature>
<dbReference type="Pfam" id="PF00787">
    <property type="entry name" value="PX"/>
    <property type="match status" value="1"/>
</dbReference>
<dbReference type="InterPro" id="IPR001683">
    <property type="entry name" value="PX_dom"/>
</dbReference>
<evidence type="ECO:0000259" key="9">
    <source>
        <dbReference type="PROSITE" id="PS50195"/>
    </source>
</evidence>
<keyword evidence="11" id="KW-1185">Reference proteome</keyword>
<dbReference type="InterPro" id="IPR036871">
    <property type="entry name" value="PX_dom_sf"/>
</dbReference>
<dbReference type="PROSITE" id="PS50195">
    <property type="entry name" value="PX"/>
    <property type="match status" value="1"/>
</dbReference>
<comment type="similarity">
    <text evidence="2">Belongs to the sorting nexin family.</text>
</comment>
<evidence type="ECO:0000313" key="10">
    <source>
        <dbReference type="EMBL" id="CAK7901403.1"/>
    </source>
</evidence>
<dbReference type="InterPro" id="IPR051079">
    <property type="entry name" value="Sorting_Nexin_Autophagy"/>
</dbReference>
<evidence type="ECO:0000256" key="1">
    <source>
        <dbReference type="ARBA" id="ARBA00004481"/>
    </source>
</evidence>
<evidence type="ECO:0000256" key="8">
    <source>
        <dbReference type="SAM" id="MobiDB-lite"/>
    </source>
</evidence>
<dbReference type="Gene3D" id="3.30.1520.10">
    <property type="entry name" value="Phox-like domain"/>
    <property type="match status" value="1"/>
</dbReference>
<evidence type="ECO:0000256" key="4">
    <source>
        <dbReference type="ARBA" id="ARBA00022753"/>
    </source>
</evidence>
<keyword evidence="4" id="KW-0967">Endosome</keyword>
<evidence type="ECO:0000256" key="5">
    <source>
        <dbReference type="ARBA" id="ARBA00022927"/>
    </source>
</evidence>
<proteinExistence type="inferred from homology"/>
<dbReference type="EMBL" id="OZ004255">
    <property type="protein sequence ID" value="CAK7901403.1"/>
    <property type="molecule type" value="Genomic_DNA"/>
</dbReference>
<keyword evidence="6" id="KW-0446">Lipid-binding</keyword>
<accession>A0ABP0E9P9</accession>
<feature type="domain" description="PX" evidence="9">
    <location>
        <begin position="104"/>
        <end position="231"/>
    </location>
</feature>
<dbReference type="CDD" id="cd06867">
    <property type="entry name" value="PX_SNX41_42"/>
    <property type="match status" value="1"/>
</dbReference>
<dbReference type="SUPFAM" id="SSF64268">
    <property type="entry name" value="PX domain"/>
    <property type="match status" value="1"/>
</dbReference>
<keyword evidence="5" id="KW-0653">Protein transport</keyword>
<sequence length="656" mass="74833">MDPNDHSNPFGDIEPDNNPSFYGNPSVINDPYGKLNNELSNNDSIAISGEYHTDEDEIVDVQNIPQTSNERPIKHKHSHSNNGGGLNINDSLVMSNKISQIIHNKSSLKIDVTSTERLMNSTVIVYCIHLSLEGESGDSDIVVKRRYSEFKSLRDNLMRLFPTLIIPPIPQKHSLFTYLMSTINNSEEMSIIQTRRRLFSSFLNDLVFNSNERISNCRLLHKFLDPNYEMCWDNAIHEPPISLVPDHLLLANPIDPTNQNGLYSLLPNINGGYDSSGVPSGTTDNLGPLKKYNEDLHKLKEQIHVLELKQSKQGDLLESGKTNTESLLLTTSKFSEIPIDLMKFETNFFHSIKISNDLDKLNTRTGKNLKSLIGTLIELGSNLNNFSLQVHSPEQNGTELTLASQIEKFGSTIDSVFLNYESYIMNSFVPKWQEPIHQLIQHYLTAVQLLRFYKLKLIQYKLLYKSRIRKSQELESFTINLDSQQQINEALKNGLELNSPSITEAVRKFESKQRKYKNSLSGSHKKSWYGLFGGKSTSSANYESFKRSNEALSSPGRGEGVNNPLEASEEISNAHQYQFKNKIEQIEREIVKLDQLIDLTNVDMVDLTKELEVNFEDFMRLLEKRWLVVMIDFIRGGKKLFEENLGSWQNMKDSIS</sequence>
<name>A0ABP0E9P9_9ASCO</name>
<evidence type="ECO:0000313" key="11">
    <source>
        <dbReference type="Proteomes" id="UP001497600"/>
    </source>
</evidence>